<comment type="caution">
    <text evidence="3">The sequence shown here is derived from an EMBL/GenBank/DDBJ whole genome shotgun (WGS) entry which is preliminary data.</text>
</comment>
<dbReference type="Pfam" id="PF01510">
    <property type="entry name" value="Amidase_2"/>
    <property type="match status" value="1"/>
</dbReference>
<organism evidence="3 4">
    <name type="scientific">Oscillibacter valericigenes</name>
    <dbReference type="NCBI Taxonomy" id="351091"/>
    <lineage>
        <taxon>Bacteria</taxon>
        <taxon>Bacillati</taxon>
        <taxon>Bacillota</taxon>
        <taxon>Clostridia</taxon>
        <taxon>Eubacteriales</taxon>
        <taxon>Oscillospiraceae</taxon>
        <taxon>Oscillibacter</taxon>
    </lineage>
</organism>
<keyword evidence="4" id="KW-1185">Reference proteome</keyword>
<dbReference type="EMBL" id="JACSNX010000011">
    <property type="protein sequence ID" value="MBM6851474.1"/>
    <property type="molecule type" value="Genomic_DNA"/>
</dbReference>
<dbReference type="CDD" id="cd06583">
    <property type="entry name" value="PGRP"/>
    <property type="match status" value="1"/>
</dbReference>
<protein>
    <submittedName>
        <fullName evidence="3">N-acetylmuramoyl-L-alanine amidase</fullName>
    </submittedName>
</protein>
<name>A0ABS2FV13_9FIRM</name>
<evidence type="ECO:0000259" key="2">
    <source>
        <dbReference type="SMART" id="SM00644"/>
    </source>
</evidence>
<dbReference type="SUPFAM" id="SSF55846">
    <property type="entry name" value="N-acetylmuramoyl-L-alanine amidase-like"/>
    <property type="match status" value="1"/>
</dbReference>
<feature type="domain" description="N-acetylmuramoyl-L-alanine amidase" evidence="2">
    <location>
        <begin position="56"/>
        <end position="192"/>
    </location>
</feature>
<dbReference type="Proteomes" id="UP000719500">
    <property type="component" value="Unassembled WGS sequence"/>
</dbReference>
<reference evidence="3 4" key="1">
    <citation type="journal article" date="2021" name="Sci. Rep.">
        <title>The distribution of antibiotic resistance genes in chicken gut microbiota commensals.</title>
        <authorList>
            <person name="Juricova H."/>
            <person name="Matiasovicova J."/>
            <person name="Kubasova T."/>
            <person name="Cejkova D."/>
            <person name="Rychlik I."/>
        </authorList>
    </citation>
    <scope>NUCLEOTIDE SEQUENCE [LARGE SCALE GENOMIC DNA]</scope>
    <source>
        <strain evidence="3 4">An411</strain>
    </source>
</reference>
<dbReference type="Gene3D" id="3.40.80.10">
    <property type="entry name" value="Peptidoglycan recognition protein-like"/>
    <property type="match status" value="1"/>
</dbReference>
<keyword evidence="1" id="KW-0732">Signal</keyword>
<gene>
    <name evidence="3" type="ORF">H9X91_08515</name>
</gene>
<feature type="chain" id="PRO_5045050181" evidence="1">
    <location>
        <begin position="20"/>
        <end position="213"/>
    </location>
</feature>
<dbReference type="InterPro" id="IPR002502">
    <property type="entry name" value="Amidase_domain"/>
</dbReference>
<accession>A0ABS2FV13</accession>
<evidence type="ECO:0000313" key="3">
    <source>
        <dbReference type="EMBL" id="MBM6851474.1"/>
    </source>
</evidence>
<dbReference type="InterPro" id="IPR036505">
    <property type="entry name" value="Amidase/PGRP_sf"/>
</dbReference>
<evidence type="ECO:0000313" key="4">
    <source>
        <dbReference type="Proteomes" id="UP000719500"/>
    </source>
</evidence>
<proteinExistence type="predicted"/>
<evidence type="ECO:0000256" key="1">
    <source>
        <dbReference type="SAM" id="SignalP"/>
    </source>
</evidence>
<feature type="signal peptide" evidence="1">
    <location>
        <begin position="1"/>
        <end position="19"/>
    </location>
</feature>
<sequence length="213" mass="22995">MAALLAAFCVLAAVTLAGAYQAQQALPPYVGKDLTEEEAAEVIARNSPLTSYVRLSPNADFPREEKITKITIHHMGGDLALDALGASFGRRDREASANYGIDSDGNVGLYVEEANRSWASSSPENDHAAVTIEVANEETGGNWRVSDRAYEALIALCTDICRRNGMEELVYTGDANGSLTIHKMFADTACPGPYLESRMEEIAETVSKNLKGY</sequence>
<dbReference type="SMART" id="SM00644">
    <property type="entry name" value="Ami_2"/>
    <property type="match status" value="1"/>
</dbReference>